<sequence length="391" mass="41642">MTLPAEPPPAPAPETGPPRPVGAGERSLLPDVLRGLALLGILVVNVQDFAGFREWTQVGIDRVVQVLTDIFLNGRSISLFAMLFGWGAAGLLARHGPGTLARRLVVLFVLGTAHFVFVWHGDIISMYALLAVALLFTARLTARTLVLLSGLLGGWWLLSGLLAGLAAVGSPAGRPVFFPNLVPGMGYLEFVAWRAANFVEDQLGSAVYNGPWLIALFCLGAAAQRTGLLTRPGEHRPLLRRLAVWGLAVGLPLGVLLAWLNTQGTRPAFLFSIPVRMGGGLATALGYVGVLGLLASRGRLGPLRAFAASGRVAMSNYIAQSLVMTTFFYPYGGGQFGRWGAAPAVALALLVGLAQLPVSAWLLRRFGSGPLERLTRRLVYGRPDRREPGES</sequence>
<protein>
    <recommendedName>
        <fullName evidence="3">DUF418 domain-containing protein</fullName>
    </recommendedName>
</protein>
<feature type="region of interest" description="Disordered" evidence="1">
    <location>
        <begin position="1"/>
        <end position="21"/>
    </location>
</feature>
<evidence type="ECO:0000313" key="4">
    <source>
        <dbReference type="EMBL" id="GBF07164.1"/>
    </source>
</evidence>
<evidence type="ECO:0000313" key="5">
    <source>
        <dbReference type="Proteomes" id="UP000236569"/>
    </source>
</evidence>
<dbReference type="AlphaFoldDB" id="A0A2I9CYE1"/>
<feature type="transmembrane region" description="Helical" evidence="2">
    <location>
        <begin position="344"/>
        <end position="363"/>
    </location>
</feature>
<dbReference type="Pfam" id="PF04235">
    <property type="entry name" value="DUF418"/>
    <property type="match status" value="1"/>
</dbReference>
<comment type="caution">
    <text evidence="4">The sequence shown here is derived from an EMBL/GenBank/DDBJ whole genome shotgun (WGS) entry which is preliminary data.</text>
</comment>
<dbReference type="PANTHER" id="PTHR30590:SF2">
    <property type="entry name" value="INNER MEMBRANE PROTEIN"/>
    <property type="match status" value="1"/>
</dbReference>
<evidence type="ECO:0000256" key="2">
    <source>
        <dbReference type="SAM" id="Phobius"/>
    </source>
</evidence>
<keyword evidence="2" id="KW-0472">Membrane</keyword>
<dbReference type="InterPro" id="IPR007349">
    <property type="entry name" value="DUF418"/>
</dbReference>
<feature type="transmembrane region" description="Helical" evidence="2">
    <location>
        <begin position="314"/>
        <end position="332"/>
    </location>
</feature>
<dbReference type="RefSeq" id="WP_165794249.1">
    <property type="nucleotide sequence ID" value="NZ_BFAG01000012.1"/>
</dbReference>
<accession>A0A2I9CYE1</accession>
<keyword evidence="5" id="KW-1185">Reference proteome</keyword>
<feature type="transmembrane region" description="Helical" evidence="2">
    <location>
        <begin position="76"/>
        <end position="93"/>
    </location>
</feature>
<name>A0A2I9CYE1_9DEIO</name>
<proteinExistence type="predicted"/>
<dbReference type="InterPro" id="IPR052529">
    <property type="entry name" value="Bact_Transport_Assoc"/>
</dbReference>
<dbReference type="PANTHER" id="PTHR30590">
    <property type="entry name" value="INNER MEMBRANE PROTEIN"/>
    <property type="match status" value="1"/>
</dbReference>
<keyword evidence="2" id="KW-0812">Transmembrane</keyword>
<feature type="transmembrane region" description="Helical" evidence="2">
    <location>
        <begin position="242"/>
        <end position="261"/>
    </location>
</feature>
<feature type="transmembrane region" description="Helical" evidence="2">
    <location>
        <begin position="124"/>
        <end position="142"/>
    </location>
</feature>
<feature type="domain" description="DUF418" evidence="3">
    <location>
        <begin position="225"/>
        <end position="381"/>
    </location>
</feature>
<dbReference type="EMBL" id="BFAG01000012">
    <property type="protein sequence ID" value="GBF07164.1"/>
    <property type="molecule type" value="Genomic_DNA"/>
</dbReference>
<feature type="compositionally biased region" description="Pro residues" evidence="1">
    <location>
        <begin position="1"/>
        <end position="20"/>
    </location>
</feature>
<evidence type="ECO:0000256" key="1">
    <source>
        <dbReference type="SAM" id="MobiDB-lite"/>
    </source>
</evidence>
<keyword evidence="2" id="KW-1133">Transmembrane helix</keyword>
<feature type="transmembrane region" description="Helical" evidence="2">
    <location>
        <begin position="154"/>
        <end position="173"/>
    </location>
</feature>
<evidence type="ECO:0000259" key="3">
    <source>
        <dbReference type="Pfam" id="PF04235"/>
    </source>
</evidence>
<dbReference type="Proteomes" id="UP000236569">
    <property type="component" value="Unassembled WGS sequence"/>
</dbReference>
<feature type="transmembrane region" description="Helical" evidence="2">
    <location>
        <begin position="273"/>
        <end position="294"/>
    </location>
</feature>
<reference evidence="5" key="1">
    <citation type="submission" date="2018-01" db="EMBL/GenBank/DDBJ databases">
        <title>Draft Genome Sequence of the Radioresistant Bacterium Deinococcus aerius TR0125, Isolated from the Higher Atmosphere above Japan.</title>
        <authorList>
            <person name="Satoh K."/>
            <person name="Arai H."/>
            <person name="Sanzen T."/>
            <person name="Kawaguchi Y."/>
            <person name="Hayashi H."/>
            <person name="Yokobori S."/>
            <person name="Yamagishi A."/>
            <person name="Oono Y."/>
            <person name="Narumi I."/>
        </authorList>
    </citation>
    <scope>NUCLEOTIDE SEQUENCE [LARGE SCALE GENOMIC DNA]</scope>
    <source>
        <strain evidence="5">TR0125</strain>
    </source>
</reference>
<gene>
    <name evidence="4" type="ORF">DAERI_120157</name>
</gene>
<feature type="transmembrane region" description="Helical" evidence="2">
    <location>
        <begin position="212"/>
        <end position="230"/>
    </location>
</feature>
<organism evidence="4 5">
    <name type="scientific">Deinococcus aerius</name>
    <dbReference type="NCBI Taxonomy" id="200253"/>
    <lineage>
        <taxon>Bacteria</taxon>
        <taxon>Thermotogati</taxon>
        <taxon>Deinococcota</taxon>
        <taxon>Deinococci</taxon>
        <taxon>Deinococcales</taxon>
        <taxon>Deinococcaceae</taxon>
        <taxon>Deinococcus</taxon>
    </lineage>
</organism>